<gene>
    <name evidence="1" type="ORF">GCM10007205_09950</name>
</gene>
<accession>A0A8J2XYW1</accession>
<comment type="caution">
    <text evidence="1">The sequence shown here is derived from an EMBL/GenBank/DDBJ whole genome shotgun (WGS) entry which is preliminary data.</text>
</comment>
<reference evidence="1" key="1">
    <citation type="journal article" date="2014" name="Int. J. Syst. Evol. Microbiol.">
        <title>Complete genome sequence of Corynebacterium casei LMG S-19264T (=DSM 44701T), isolated from a smear-ripened cheese.</title>
        <authorList>
            <consortium name="US DOE Joint Genome Institute (JGI-PGF)"/>
            <person name="Walter F."/>
            <person name="Albersmeier A."/>
            <person name="Kalinowski J."/>
            <person name="Ruckert C."/>
        </authorList>
    </citation>
    <scope>NUCLEOTIDE SEQUENCE</scope>
    <source>
        <strain evidence="1">CCM 7086</strain>
    </source>
</reference>
<protein>
    <recommendedName>
        <fullName evidence="3">DUF2946 domain-containing protein</fullName>
    </recommendedName>
</protein>
<sequence>MVRRHFMLWLLLIVVGFNSTFGLSMHEAMHLEHEHTEVDITQRDVPVHRDLAEDDGCASCHAFAQLSLTFVPRPLEKPEHDRLVFATVFPCSVRLPSLWYAYPSGLDPPAAIA</sequence>
<keyword evidence="2" id="KW-1185">Reference proteome</keyword>
<reference evidence="1" key="2">
    <citation type="submission" date="2020-09" db="EMBL/GenBank/DDBJ databases">
        <authorList>
            <person name="Sun Q."/>
            <person name="Sedlacek I."/>
        </authorList>
    </citation>
    <scope>NUCLEOTIDE SEQUENCE</scope>
    <source>
        <strain evidence="1">CCM 7086</strain>
    </source>
</reference>
<evidence type="ECO:0000313" key="1">
    <source>
        <dbReference type="EMBL" id="GGC02778.1"/>
    </source>
</evidence>
<name>A0A8J2XYW1_9BURK</name>
<organism evidence="1 2">
    <name type="scientific">Oxalicibacterium flavum</name>
    <dbReference type="NCBI Taxonomy" id="179467"/>
    <lineage>
        <taxon>Bacteria</taxon>
        <taxon>Pseudomonadati</taxon>
        <taxon>Pseudomonadota</taxon>
        <taxon>Betaproteobacteria</taxon>
        <taxon>Burkholderiales</taxon>
        <taxon>Oxalobacteraceae</taxon>
        <taxon>Oxalicibacterium</taxon>
    </lineage>
</organism>
<dbReference type="EMBL" id="BMCG01000002">
    <property type="protein sequence ID" value="GGC02778.1"/>
    <property type="molecule type" value="Genomic_DNA"/>
</dbReference>
<dbReference type="Proteomes" id="UP000620266">
    <property type="component" value="Unassembled WGS sequence"/>
</dbReference>
<evidence type="ECO:0008006" key="3">
    <source>
        <dbReference type="Google" id="ProtNLM"/>
    </source>
</evidence>
<evidence type="ECO:0000313" key="2">
    <source>
        <dbReference type="Proteomes" id="UP000620266"/>
    </source>
</evidence>
<proteinExistence type="predicted"/>
<dbReference type="AlphaFoldDB" id="A0A8J2XYW1"/>